<comment type="caution">
    <text evidence="2">The sequence shown here is derived from an EMBL/GenBank/DDBJ whole genome shotgun (WGS) entry which is preliminary data.</text>
</comment>
<organism evidence="2 3">
    <name type="scientific">Streptomyces longisporus</name>
    <dbReference type="NCBI Taxonomy" id="1948"/>
    <lineage>
        <taxon>Bacteria</taxon>
        <taxon>Bacillati</taxon>
        <taxon>Actinomycetota</taxon>
        <taxon>Actinomycetes</taxon>
        <taxon>Kitasatosporales</taxon>
        <taxon>Streptomycetaceae</taxon>
        <taxon>Streptomyces</taxon>
    </lineage>
</organism>
<sequence>MAVSLGTRISGLLVVGAVAVAVAAFTGDGRGTPDSRGGGSSIVTAGPSSGATQVSPTPRQSPAGEASSTALPSGRGPTRTPPPSPSHASPSDRPLLSPTWLPPGPVSPNADTAPDPSSAYDRLRDPGQCRAALKVIPVASTDPQWRLLHALATACLAVQGEGGDWATVTKEYAALAGKPDTCKGHAAYAVLGGLLDFHRQHPHTTVQLKPSSDGTPACAYRIAAVDTGGDGKAQPGDTITIDLRGTFFDPAELLRFGTVFIGGQQTAGAPALRSQTGDELVLSAVVPSLCDPAAPQRGAGPYRFAASPPPRAPRGATSHDDASDVCTADVIVRYGNTEASLKNALTVVTPTAVSSPPPEAPSGTPQGMLPLGPLPAHPAGP</sequence>
<proteinExistence type="predicted"/>
<evidence type="ECO:0008006" key="4">
    <source>
        <dbReference type="Google" id="ProtNLM"/>
    </source>
</evidence>
<accession>A0ABN3MVJ9</accession>
<evidence type="ECO:0000256" key="1">
    <source>
        <dbReference type="SAM" id="MobiDB-lite"/>
    </source>
</evidence>
<feature type="region of interest" description="Disordered" evidence="1">
    <location>
        <begin position="300"/>
        <end position="321"/>
    </location>
</feature>
<name>A0ABN3MVJ9_STRLO</name>
<protein>
    <recommendedName>
        <fullName evidence="4">Secreted protein</fullName>
    </recommendedName>
</protein>
<dbReference type="RefSeq" id="WP_344404243.1">
    <property type="nucleotide sequence ID" value="NZ_BAAASG010000015.1"/>
</dbReference>
<evidence type="ECO:0000313" key="2">
    <source>
        <dbReference type="EMBL" id="GAA2509137.1"/>
    </source>
</evidence>
<gene>
    <name evidence="2" type="ORF">GCM10010276_63660</name>
</gene>
<evidence type="ECO:0000313" key="3">
    <source>
        <dbReference type="Proteomes" id="UP001501777"/>
    </source>
</evidence>
<feature type="compositionally biased region" description="Pro residues" evidence="1">
    <location>
        <begin position="372"/>
        <end position="381"/>
    </location>
</feature>
<keyword evidence="3" id="KW-1185">Reference proteome</keyword>
<dbReference type="EMBL" id="BAAASG010000015">
    <property type="protein sequence ID" value="GAA2509137.1"/>
    <property type="molecule type" value="Genomic_DNA"/>
</dbReference>
<dbReference type="Proteomes" id="UP001501777">
    <property type="component" value="Unassembled WGS sequence"/>
</dbReference>
<feature type="region of interest" description="Disordered" evidence="1">
    <location>
        <begin position="351"/>
        <end position="381"/>
    </location>
</feature>
<reference evidence="2 3" key="1">
    <citation type="journal article" date="2019" name="Int. J. Syst. Evol. Microbiol.">
        <title>The Global Catalogue of Microorganisms (GCM) 10K type strain sequencing project: providing services to taxonomists for standard genome sequencing and annotation.</title>
        <authorList>
            <consortium name="The Broad Institute Genomics Platform"/>
            <consortium name="The Broad Institute Genome Sequencing Center for Infectious Disease"/>
            <person name="Wu L."/>
            <person name="Ma J."/>
        </authorList>
    </citation>
    <scope>NUCLEOTIDE SEQUENCE [LARGE SCALE GENOMIC DNA]</scope>
    <source>
        <strain evidence="2 3">JCM 4395</strain>
    </source>
</reference>
<feature type="region of interest" description="Disordered" evidence="1">
    <location>
        <begin position="27"/>
        <end position="124"/>
    </location>
</feature>
<feature type="compositionally biased region" description="Polar residues" evidence="1">
    <location>
        <begin position="41"/>
        <end position="71"/>
    </location>
</feature>